<dbReference type="EMBL" id="KV471235">
    <property type="protein sequence ID" value="OCT55832.1"/>
    <property type="molecule type" value="Genomic_DNA"/>
</dbReference>
<reference evidence="2" key="1">
    <citation type="submission" date="2016-05" db="EMBL/GenBank/DDBJ databases">
        <title>WGS assembly of Xenopus laevis.</title>
        <authorList>
            <person name="Session A."/>
            <person name="Uno Y."/>
            <person name="Kwon T."/>
            <person name="Chapman J."/>
            <person name="Toyoda A."/>
            <person name="Takahashi S."/>
            <person name="Fukui A."/>
            <person name="Hikosaka A."/>
            <person name="Putnam N."/>
            <person name="Stites J."/>
            <person name="Van Heeringen S."/>
            <person name="Quigley I."/>
            <person name="Heinz S."/>
            <person name="Hellsten U."/>
            <person name="Lyons J."/>
            <person name="Suzuki A."/>
            <person name="Kondo M."/>
            <person name="Ogino H."/>
            <person name="Ochi H."/>
            <person name="Bogdanovic O."/>
            <person name="Lister R."/>
            <person name="Georgiou G."/>
            <person name="Paranjpe S."/>
            <person name="Van Kruijsbergen I."/>
            <person name="Mozaffari S."/>
            <person name="Shu S."/>
            <person name="Schmutz J."/>
            <person name="Jenkins J."/>
            <person name="Grimwood J."/>
            <person name="Carlson J."/>
            <person name="Mitros T."/>
            <person name="Simakov O."/>
            <person name="Heald R."/>
            <person name="Miller K."/>
            <person name="Haudenschild C."/>
            <person name="Kuroki Y."/>
            <person name="Tanaka T."/>
            <person name="Michiue T."/>
            <person name="Watanabe M."/>
            <person name="Kinoshita T."/>
            <person name="Ohta Y."/>
            <person name="Mawaribuchi S."/>
            <person name="Suzuki Y."/>
            <person name="Haramoto Y."/>
            <person name="Yamamoto T."/>
            <person name="Takagi C."/>
            <person name="Kitzman J."/>
            <person name="Shendure J."/>
            <person name="Nakayama T."/>
            <person name="Izutsu Y."/>
            <person name="Robert J."/>
            <person name="Dichmann D."/>
            <person name="Flajnik M."/>
            <person name="Houston D."/>
            <person name="Marcotte E."/>
            <person name="Wallingford J."/>
            <person name="Ito Y."/>
            <person name="Asashima M."/>
            <person name="Ueno N."/>
            <person name="Matsuda Y."/>
            <person name="Jan Veenstra G."/>
            <person name="Fujiyama A."/>
            <person name="Harland R."/>
            <person name="Taira M."/>
            <person name="Rokhsar D.S."/>
        </authorList>
    </citation>
    <scope>NUCLEOTIDE SEQUENCE</scope>
    <source>
        <strain evidence="2">J</strain>
        <tissue evidence="2">Blood</tissue>
    </source>
</reference>
<protein>
    <recommendedName>
        <fullName evidence="1">Helix-turn-helix domain-containing protein</fullName>
    </recommendedName>
</protein>
<evidence type="ECO:0000313" key="2">
    <source>
        <dbReference type="EMBL" id="OCT55832.1"/>
    </source>
</evidence>
<evidence type="ECO:0000259" key="1">
    <source>
        <dbReference type="Pfam" id="PF26215"/>
    </source>
</evidence>
<dbReference type="Proteomes" id="UP000694892">
    <property type="component" value="Unassembled WGS sequence"/>
</dbReference>
<dbReference type="CDD" id="cd10442">
    <property type="entry name" value="GIY-YIG_PLEs"/>
    <property type="match status" value="1"/>
</dbReference>
<accession>A0A974GZ11</accession>
<dbReference type="Pfam" id="PF26215">
    <property type="entry name" value="HTH_animal"/>
    <property type="match status" value="1"/>
</dbReference>
<dbReference type="AlphaFoldDB" id="A0A974GZ11"/>
<name>A0A974GZ11_XENLA</name>
<feature type="domain" description="Helix-turn-helix" evidence="1">
    <location>
        <begin position="96"/>
        <end position="147"/>
    </location>
</feature>
<sequence>MGYWEELHIQPSLHPQTGLLKWKRYIDDCIFIWQGSEESLSIFLKQLNVNNFNINFTSDISKKSVNFLDLVISVENEQLITSLYRKPTDTNGFILNSSCHHKKWLNNIPLSQFNRAKRNCSRTIDYEKECQVLQNQFREKGYKENIIMEAKKRCDQMNRKDMLENTKNKKSKINNDHISFITTYNQSKNKFEKILKKHWHILRNDKDLSNYLTKNPRILYKKPQTIKQILVPSCIPVEKKQTRTFLTQDTVGFYPCGNCKACKTCQTTNKKCKSYTSKVTNMTYNIKSFITCSSTNIIYLLECPCGLQYVGRTGRSLKTRLREHIYNIKKGVMTHSVSAHFTSYHNSDPSLLSFMGIVHKKAHWRGSDIINLISREETTWIHKLQTLAPKGLNIEIDLKCFLTG</sequence>
<dbReference type="PANTHER" id="PTHR21301">
    <property type="entry name" value="REVERSE TRANSCRIPTASE"/>
    <property type="match status" value="1"/>
</dbReference>
<organism evidence="2">
    <name type="scientific">Xenopus laevis</name>
    <name type="common">African clawed frog</name>
    <dbReference type="NCBI Taxonomy" id="8355"/>
    <lineage>
        <taxon>Eukaryota</taxon>
        <taxon>Metazoa</taxon>
        <taxon>Chordata</taxon>
        <taxon>Craniata</taxon>
        <taxon>Vertebrata</taxon>
        <taxon>Euteleostomi</taxon>
        <taxon>Amphibia</taxon>
        <taxon>Batrachia</taxon>
        <taxon>Anura</taxon>
        <taxon>Pipoidea</taxon>
        <taxon>Pipidae</taxon>
        <taxon>Xenopodinae</taxon>
        <taxon>Xenopus</taxon>
        <taxon>Xenopus</taxon>
    </lineage>
</organism>
<gene>
    <name evidence="2" type="ORF">XELAEV_18003247mg</name>
</gene>
<proteinExistence type="predicted"/>
<dbReference type="PANTHER" id="PTHR21301:SF12">
    <property type="match status" value="1"/>
</dbReference>
<dbReference type="InterPro" id="IPR058912">
    <property type="entry name" value="HTH_animal"/>
</dbReference>